<evidence type="ECO:0000256" key="3">
    <source>
        <dbReference type="ARBA" id="ARBA00023242"/>
    </source>
</evidence>
<proteinExistence type="predicted"/>
<dbReference type="PANTHER" id="PTHR33402:SF19">
    <property type="entry name" value="VQ MOTIF-CONTAINING PROTEIN 11"/>
    <property type="match status" value="1"/>
</dbReference>
<keyword evidence="2" id="KW-0597">Phosphoprotein</keyword>
<dbReference type="InterPro" id="IPR008889">
    <property type="entry name" value="VQ"/>
</dbReference>
<evidence type="ECO:0000313" key="7">
    <source>
        <dbReference type="Proteomes" id="UP001415857"/>
    </source>
</evidence>
<reference evidence="6 7" key="1">
    <citation type="journal article" date="2024" name="Plant J.">
        <title>Genome sequences and population genomics reveal climatic adaptation and genomic divergence between two closely related sweetgum species.</title>
        <authorList>
            <person name="Xu W.Q."/>
            <person name="Ren C.Q."/>
            <person name="Zhang X.Y."/>
            <person name="Comes H.P."/>
            <person name="Liu X.H."/>
            <person name="Li Y.G."/>
            <person name="Kettle C.J."/>
            <person name="Jalonen R."/>
            <person name="Gaisberger H."/>
            <person name="Ma Y.Z."/>
            <person name="Qiu Y.X."/>
        </authorList>
    </citation>
    <scope>NUCLEOTIDE SEQUENCE [LARGE SCALE GENOMIC DNA]</scope>
    <source>
        <strain evidence="6">Hangzhou</strain>
    </source>
</reference>
<dbReference type="PANTHER" id="PTHR33402">
    <property type="entry name" value="VQ MOTIF-CONTAINING PROTEIN 11-LIKE"/>
    <property type="match status" value="1"/>
</dbReference>
<comment type="caution">
    <text evidence="6">The sequence shown here is derived from an EMBL/GenBank/DDBJ whole genome shotgun (WGS) entry which is preliminary data.</text>
</comment>
<protein>
    <recommendedName>
        <fullName evidence="5">VQ domain-containing protein</fullName>
    </recommendedName>
</protein>
<dbReference type="GO" id="GO:0005634">
    <property type="term" value="C:nucleus"/>
    <property type="evidence" value="ECO:0007669"/>
    <property type="project" value="UniProtKB-SubCell"/>
</dbReference>
<sequence length="192" mass="20526">MASNTSTVSPVVPAGGFDPASPNTTYVQADPSTFRAVVQKLTGATEDPSTQKLPVTLPSRLANKLPAPAADNMGPRKSSTFKLHERRQKKLEINLTHGGASSSSSSTAYSWQRSFAGFGGELLLVSPVSPLDLLCKGSPRTPRSPEEEEERAIAEKGFYLHPSPLSTPRGSEPELLPLFPLHSPRHHDSSSA</sequence>
<keyword evidence="7" id="KW-1185">Reference proteome</keyword>
<gene>
    <name evidence="6" type="ORF">L1049_004467</name>
</gene>
<dbReference type="Proteomes" id="UP001415857">
    <property type="component" value="Unassembled WGS sequence"/>
</dbReference>
<dbReference type="EMBL" id="JBBPBK010000007">
    <property type="protein sequence ID" value="KAK9281564.1"/>
    <property type="molecule type" value="Genomic_DNA"/>
</dbReference>
<dbReference type="Pfam" id="PF05678">
    <property type="entry name" value="VQ"/>
    <property type="match status" value="1"/>
</dbReference>
<keyword evidence="3" id="KW-0539">Nucleus</keyword>
<evidence type="ECO:0000256" key="2">
    <source>
        <dbReference type="ARBA" id="ARBA00022553"/>
    </source>
</evidence>
<evidence type="ECO:0000256" key="4">
    <source>
        <dbReference type="SAM" id="MobiDB-lite"/>
    </source>
</evidence>
<organism evidence="6 7">
    <name type="scientific">Liquidambar formosana</name>
    <name type="common">Formosan gum</name>
    <dbReference type="NCBI Taxonomy" id="63359"/>
    <lineage>
        <taxon>Eukaryota</taxon>
        <taxon>Viridiplantae</taxon>
        <taxon>Streptophyta</taxon>
        <taxon>Embryophyta</taxon>
        <taxon>Tracheophyta</taxon>
        <taxon>Spermatophyta</taxon>
        <taxon>Magnoliopsida</taxon>
        <taxon>eudicotyledons</taxon>
        <taxon>Gunneridae</taxon>
        <taxon>Pentapetalae</taxon>
        <taxon>Saxifragales</taxon>
        <taxon>Altingiaceae</taxon>
        <taxon>Liquidambar</taxon>
    </lineage>
</organism>
<feature type="region of interest" description="Disordered" evidence="4">
    <location>
        <begin position="135"/>
        <end position="192"/>
    </location>
</feature>
<comment type="subcellular location">
    <subcellularLocation>
        <location evidence="1">Nucleus</location>
    </subcellularLocation>
</comment>
<evidence type="ECO:0000256" key="1">
    <source>
        <dbReference type="ARBA" id="ARBA00004123"/>
    </source>
</evidence>
<evidence type="ECO:0000259" key="5">
    <source>
        <dbReference type="Pfam" id="PF05678"/>
    </source>
</evidence>
<feature type="domain" description="VQ" evidence="5">
    <location>
        <begin position="22"/>
        <end position="48"/>
    </location>
</feature>
<name>A0AAP0RN90_LIQFO</name>
<accession>A0AAP0RN90</accession>
<evidence type="ECO:0000313" key="6">
    <source>
        <dbReference type="EMBL" id="KAK9281564.1"/>
    </source>
</evidence>
<dbReference type="InterPro" id="IPR039611">
    <property type="entry name" value="VQ_4/11/13/19/31/33"/>
</dbReference>
<dbReference type="AlphaFoldDB" id="A0AAP0RN90"/>
<feature type="region of interest" description="Disordered" evidence="4">
    <location>
        <begin position="1"/>
        <end position="29"/>
    </location>
</feature>